<keyword evidence="7" id="KW-0067">ATP-binding</keyword>
<evidence type="ECO:0000256" key="2">
    <source>
        <dbReference type="ARBA" id="ARBA00012438"/>
    </source>
</evidence>
<keyword evidence="5" id="KW-0547">Nucleotide-binding</keyword>
<dbReference type="GO" id="GO:0000155">
    <property type="term" value="F:phosphorelay sensor kinase activity"/>
    <property type="evidence" value="ECO:0007669"/>
    <property type="project" value="InterPro"/>
</dbReference>
<dbReference type="InterPro" id="IPR005467">
    <property type="entry name" value="His_kinase_dom"/>
</dbReference>
<dbReference type="InterPro" id="IPR036890">
    <property type="entry name" value="HATPase_C_sf"/>
</dbReference>
<dbReference type="InterPro" id="IPR000700">
    <property type="entry name" value="PAS-assoc_C"/>
</dbReference>
<dbReference type="AlphaFoldDB" id="A0A1X7GLH6"/>
<dbReference type="SMART" id="SM00387">
    <property type="entry name" value="HATPase_c"/>
    <property type="match status" value="1"/>
</dbReference>
<dbReference type="Gene3D" id="3.30.450.20">
    <property type="entry name" value="PAS domain"/>
    <property type="match status" value="1"/>
</dbReference>
<dbReference type="Pfam" id="PF00989">
    <property type="entry name" value="PAS"/>
    <property type="match status" value="1"/>
</dbReference>
<evidence type="ECO:0000256" key="10">
    <source>
        <dbReference type="SAM" id="Phobius"/>
    </source>
</evidence>
<evidence type="ECO:0000313" key="15">
    <source>
        <dbReference type="Proteomes" id="UP000192936"/>
    </source>
</evidence>
<keyword evidence="10" id="KW-0472">Membrane</keyword>
<evidence type="ECO:0000259" key="11">
    <source>
        <dbReference type="PROSITE" id="PS50109"/>
    </source>
</evidence>
<dbReference type="InterPro" id="IPR036097">
    <property type="entry name" value="HisK_dim/P_sf"/>
</dbReference>
<keyword evidence="10" id="KW-1133">Transmembrane helix</keyword>
<evidence type="ECO:0000256" key="6">
    <source>
        <dbReference type="ARBA" id="ARBA00022777"/>
    </source>
</evidence>
<proteinExistence type="predicted"/>
<dbReference type="EC" id="2.7.13.3" evidence="2"/>
<feature type="region of interest" description="Disordered" evidence="9">
    <location>
        <begin position="128"/>
        <end position="156"/>
    </location>
</feature>
<evidence type="ECO:0000256" key="3">
    <source>
        <dbReference type="ARBA" id="ARBA00022553"/>
    </source>
</evidence>
<dbReference type="SUPFAM" id="SSF47384">
    <property type="entry name" value="Homodimeric domain of signal transducing histidine kinase"/>
    <property type="match status" value="1"/>
</dbReference>
<dbReference type="InterPro" id="IPR003661">
    <property type="entry name" value="HisK_dim/P_dom"/>
</dbReference>
<dbReference type="PROSITE" id="PS50112">
    <property type="entry name" value="PAS"/>
    <property type="match status" value="1"/>
</dbReference>
<dbReference type="Pfam" id="PF00512">
    <property type="entry name" value="HisKA"/>
    <property type="match status" value="1"/>
</dbReference>
<keyword evidence="3" id="KW-0597">Phosphoprotein</keyword>
<dbReference type="InterPro" id="IPR035965">
    <property type="entry name" value="PAS-like_dom_sf"/>
</dbReference>
<dbReference type="InterPro" id="IPR000014">
    <property type="entry name" value="PAS"/>
</dbReference>
<dbReference type="CDD" id="cd00082">
    <property type="entry name" value="HisKA"/>
    <property type="match status" value="1"/>
</dbReference>
<dbReference type="PROSITE" id="PS50113">
    <property type="entry name" value="PAC"/>
    <property type="match status" value="1"/>
</dbReference>
<dbReference type="GO" id="GO:0006355">
    <property type="term" value="P:regulation of DNA-templated transcription"/>
    <property type="evidence" value="ECO:0007669"/>
    <property type="project" value="InterPro"/>
</dbReference>
<feature type="compositionally biased region" description="Basic and acidic residues" evidence="9">
    <location>
        <begin position="143"/>
        <end position="154"/>
    </location>
</feature>
<reference evidence="14 15" key="1">
    <citation type="submission" date="2017-04" db="EMBL/GenBank/DDBJ databases">
        <authorList>
            <person name="Afonso C.L."/>
            <person name="Miller P.J."/>
            <person name="Scott M.A."/>
            <person name="Spackman E."/>
            <person name="Goraichik I."/>
            <person name="Dimitrov K.M."/>
            <person name="Suarez D.L."/>
            <person name="Swayne D.E."/>
        </authorList>
    </citation>
    <scope>NUCLEOTIDE SEQUENCE [LARGE SCALE GENOMIC DNA]</scope>
    <source>
        <strain evidence="14 15">A2P</strain>
    </source>
</reference>
<feature type="domain" description="Histidine kinase" evidence="11">
    <location>
        <begin position="472"/>
        <end position="711"/>
    </location>
</feature>
<evidence type="ECO:0000259" key="13">
    <source>
        <dbReference type="PROSITE" id="PS50113"/>
    </source>
</evidence>
<evidence type="ECO:0000313" key="14">
    <source>
        <dbReference type="EMBL" id="SMF71485.1"/>
    </source>
</evidence>
<evidence type="ECO:0000259" key="12">
    <source>
        <dbReference type="PROSITE" id="PS50112"/>
    </source>
</evidence>
<dbReference type="Gene3D" id="3.30.565.10">
    <property type="entry name" value="Histidine kinase-like ATPase, C-terminal domain"/>
    <property type="match status" value="1"/>
</dbReference>
<dbReference type="InterPro" id="IPR003594">
    <property type="entry name" value="HATPase_dom"/>
</dbReference>
<feature type="region of interest" description="Disordered" evidence="9">
    <location>
        <begin position="714"/>
        <end position="745"/>
    </location>
</feature>
<dbReference type="STRING" id="286727.SAMN02982917_4005"/>
<organism evidence="14 15">
    <name type="scientific">Azospirillum oryzae</name>
    <dbReference type="NCBI Taxonomy" id="286727"/>
    <lineage>
        <taxon>Bacteria</taxon>
        <taxon>Pseudomonadati</taxon>
        <taxon>Pseudomonadota</taxon>
        <taxon>Alphaproteobacteria</taxon>
        <taxon>Rhodospirillales</taxon>
        <taxon>Azospirillaceae</taxon>
        <taxon>Azospirillum</taxon>
    </lineage>
</organism>
<evidence type="ECO:0000256" key="7">
    <source>
        <dbReference type="ARBA" id="ARBA00022840"/>
    </source>
</evidence>
<dbReference type="NCBIfam" id="TIGR00229">
    <property type="entry name" value="sensory_box"/>
    <property type="match status" value="1"/>
</dbReference>
<dbReference type="PANTHER" id="PTHR43065">
    <property type="entry name" value="SENSOR HISTIDINE KINASE"/>
    <property type="match status" value="1"/>
</dbReference>
<evidence type="ECO:0000256" key="5">
    <source>
        <dbReference type="ARBA" id="ARBA00022741"/>
    </source>
</evidence>
<dbReference type="RefSeq" id="WP_085088726.1">
    <property type="nucleotide sequence ID" value="NZ_FXAK01000007.1"/>
</dbReference>
<dbReference type="GO" id="GO:0005524">
    <property type="term" value="F:ATP binding"/>
    <property type="evidence" value="ECO:0007669"/>
    <property type="project" value="UniProtKB-KW"/>
</dbReference>
<evidence type="ECO:0000256" key="4">
    <source>
        <dbReference type="ARBA" id="ARBA00022679"/>
    </source>
</evidence>
<name>A0A1X7GLH6_9PROT</name>
<dbReference type="PANTHER" id="PTHR43065:SF10">
    <property type="entry name" value="PEROXIDE STRESS-ACTIVATED HISTIDINE KINASE MAK3"/>
    <property type="match status" value="1"/>
</dbReference>
<dbReference type="SMART" id="SM00086">
    <property type="entry name" value="PAC"/>
    <property type="match status" value="1"/>
</dbReference>
<feature type="compositionally biased region" description="Basic and acidic residues" evidence="9">
    <location>
        <begin position="730"/>
        <end position="745"/>
    </location>
</feature>
<dbReference type="CDD" id="cd00130">
    <property type="entry name" value="PAS"/>
    <property type="match status" value="1"/>
</dbReference>
<feature type="transmembrane region" description="Helical" evidence="10">
    <location>
        <begin position="28"/>
        <end position="48"/>
    </location>
</feature>
<dbReference type="InterPro" id="IPR001610">
    <property type="entry name" value="PAC"/>
</dbReference>
<protein>
    <recommendedName>
        <fullName evidence="2">histidine kinase</fullName>
        <ecNumber evidence="2">2.7.13.3</ecNumber>
    </recommendedName>
</protein>
<dbReference type="SUPFAM" id="SSF55874">
    <property type="entry name" value="ATPase domain of HSP90 chaperone/DNA topoisomerase II/histidine kinase"/>
    <property type="match status" value="1"/>
</dbReference>
<dbReference type="InterPro" id="IPR004358">
    <property type="entry name" value="Sig_transdc_His_kin-like_C"/>
</dbReference>
<evidence type="ECO:0000256" key="1">
    <source>
        <dbReference type="ARBA" id="ARBA00000085"/>
    </source>
</evidence>
<evidence type="ECO:0000256" key="8">
    <source>
        <dbReference type="ARBA" id="ARBA00023012"/>
    </source>
</evidence>
<dbReference type="SMART" id="SM00388">
    <property type="entry name" value="HisKA"/>
    <property type="match status" value="1"/>
</dbReference>
<dbReference type="EMBL" id="FXAK01000007">
    <property type="protein sequence ID" value="SMF71485.1"/>
    <property type="molecule type" value="Genomic_DNA"/>
</dbReference>
<dbReference type="Gene3D" id="1.10.287.130">
    <property type="match status" value="1"/>
</dbReference>
<dbReference type="OrthoDB" id="9795133at2"/>
<keyword evidence="6 14" id="KW-0418">Kinase</keyword>
<dbReference type="PRINTS" id="PR00344">
    <property type="entry name" value="BCTRLSENSOR"/>
</dbReference>
<keyword evidence="4" id="KW-0808">Transferase</keyword>
<dbReference type="SMART" id="SM00091">
    <property type="entry name" value="PAS"/>
    <property type="match status" value="1"/>
</dbReference>
<feature type="domain" description="PAS" evidence="12">
    <location>
        <begin position="324"/>
        <end position="396"/>
    </location>
</feature>
<evidence type="ECO:0000256" key="9">
    <source>
        <dbReference type="SAM" id="MobiDB-lite"/>
    </source>
</evidence>
<feature type="domain" description="PAC" evidence="13">
    <location>
        <begin position="400"/>
        <end position="452"/>
    </location>
</feature>
<dbReference type="Pfam" id="PF02518">
    <property type="entry name" value="HATPase_c"/>
    <property type="match status" value="1"/>
</dbReference>
<dbReference type="Proteomes" id="UP000192936">
    <property type="component" value="Unassembled WGS sequence"/>
</dbReference>
<dbReference type="PROSITE" id="PS50109">
    <property type="entry name" value="HIS_KIN"/>
    <property type="match status" value="1"/>
</dbReference>
<keyword evidence="10" id="KW-0812">Transmembrane</keyword>
<dbReference type="SUPFAM" id="SSF55785">
    <property type="entry name" value="PYP-like sensor domain (PAS domain)"/>
    <property type="match status" value="1"/>
</dbReference>
<comment type="catalytic activity">
    <reaction evidence="1">
        <text>ATP + protein L-histidine = ADP + protein N-phospho-L-histidine.</text>
        <dbReference type="EC" id="2.7.13.3"/>
    </reaction>
</comment>
<keyword evidence="8" id="KW-0902">Two-component regulatory system</keyword>
<feature type="transmembrane region" description="Helical" evidence="10">
    <location>
        <begin position="289"/>
        <end position="308"/>
    </location>
</feature>
<accession>A0A1X7GLH6</accession>
<dbReference type="InterPro" id="IPR013767">
    <property type="entry name" value="PAS_fold"/>
</dbReference>
<gene>
    <name evidence="14" type="ORF">SAMN02982917_4005</name>
</gene>
<sequence>MSNPLRTGTSPSPARPPLTNFGRAVPHAMPVVAMALVVVLLGAFLWLLQRNERDEEALALIKDALWVEQNLHFQLASDEDKLERLAETLGRTEVDMRQFAAMARLVVNTNPAIERVLWLDSQGRTQLAEPPLPGNGAAAGENAARENADGDDSRLGGLSRADAVRIARSSGLRAHSAPYRVDAGNHGFDVAFPLFRDDKFAGALVGVFSFEAMLTHHVPWWFAQRYQLEVIDARGTVLGSKSRMSVPGSMAGPTPDPARSHVIPFDPPGHGLALVATAYPSDSNVMRTVLVAAIFALTGSALWSLWSLRRHIAGRLRAEEALREEHAFRKAMEDSLTVGMRARDLDGRITYVNPAFCKMVGLEAEDLIGRGPPAPYWLPEEIDRAEAAFQDVLAGRAPENGLEMRFQRPNGERFDALIYEAPLIDANGRQTGWMGSVLDITERKRAEELARQQQERLQQTSRLITMGEMASTLAHELNQPLSAIASYCTGCLNRLRSDRCDTQEVAAALEKLAAQAKRAGLVVRRIHDFVRKRDPKVAPCSLARVLEDCVGLAGSDAARLGVRVELDAPADLPPVTGDRILLQQVVLNLMRNGIEAMARTPRADRRLTVTVRPAGGDDGGEDGGQAATGEGRVLLTEIRDHGCGIAPDVADRLFSPFFTTKREGMGMGLNICRSIVEHHRGRLWFEAVTDGDGPEAVPAGARFLFTLPVHAQAPDRLPGHASENTAPDHTAPDHTAPDHTAEAAE</sequence>